<protein>
    <recommendedName>
        <fullName evidence="3">DNA primase</fullName>
    </recommendedName>
</protein>
<dbReference type="Pfam" id="PF05954">
    <property type="entry name" value="Phage_GPD"/>
    <property type="match status" value="1"/>
</dbReference>
<dbReference type="EMBL" id="WNDP01000062">
    <property type="protein sequence ID" value="KAF1024430.1"/>
    <property type="molecule type" value="Genomic_DNA"/>
</dbReference>
<evidence type="ECO:0008006" key="3">
    <source>
        <dbReference type="Google" id="ProtNLM"/>
    </source>
</evidence>
<dbReference type="AlphaFoldDB" id="A0A833PFE9"/>
<accession>A0A833PFE9</accession>
<reference evidence="2" key="1">
    <citation type="journal article" date="2020" name="MBio">
        <title>Horizontal gene transfer to a defensive symbiont with a reduced genome amongst a multipartite beetle microbiome.</title>
        <authorList>
            <person name="Waterworth S.C."/>
            <person name="Florez L.V."/>
            <person name="Rees E.R."/>
            <person name="Hertweck C."/>
            <person name="Kaltenpoth M."/>
            <person name="Kwan J.C."/>
        </authorList>
    </citation>
    <scope>NUCLEOTIDE SEQUENCE [LARGE SCALE GENOMIC DNA]</scope>
</reference>
<sequence>MTVLSTLNDVVEDILQANPVPIYKLVVDGLDISSKINNRLLQMRIENKRGFEVDTLDIALSDHDGMLEIPSKGAVLQAWIGWQHSGLVYKGSFIVKEAEHSGAPDQLRIRATSADMKKTLKQKKERSFDNVLLGEIITKIAIEHDLKYKVSEELANHKIIHLDQNESDANLITRLADEHDAIATIKNGVLLFMPKGQSQTISGQELPTYLLQRNQGDEHRYSYSDGGEEVTAIRAFYYDDKMAKKLEVIVGDQSNQNIKELRHIHRDKQTATLAARAKLNHFKRTAETLSYKLARGKPDLIPEQTFLFVGIKEQIDEIYWLGTTITDTLDASGGYTTDLQLEVFFPDADDVSELFEDQFVTEKDKKWTGVVVYYQEGEKALQLVKGDISNAKHFTYLYLTKAGAQQRLDREYALLDQETGKFSAHNELDMKPYTGLKVQYTNGKGLSPRYWATLGDQSNPKVINAVLQSKKAADKRLKRELPRLNAKQDMLQQVKENQ</sequence>
<evidence type="ECO:0000313" key="2">
    <source>
        <dbReference type="Proteomes" id="UP000490535"/>
    </source>
</evidence>
<comment type="caution">
    <text evidence="1">The sequence shown here is derived from an EMBL/GenBank/DDBJ whole genome shotgun (WGS) entry which is preliminary data.</text>
</comment>
<dbReference type="SUPFAM" id="SSF69279">
    <property type="entry name" value="Phage tail proteins"/>
    <property type="match status" value="1"/>
</dbReference>
<evidence type="ECO:0000313" key="1">
    <source>
        <dbReference type="EMBL" id="KAF1024430.1"/>
    </source>
</evidence>
<organism evidence="1 2">
    <name type="scientific">Acinetobacter bereziniae</name>
    <name type="common">Acinetobacter genomosp. 10</name>
    <dbReference type="NCBI Taxonomy" id="106648"/>
    <lineage>
        <taxon>Bacteria</taxon>
        <taxon>Pseudomonadati</taxon>
        <taxon>Pseudomonadota</taxon>
        <taxon>Gammaproteobacteria</taxon>
        <taxon>Moraxellales</taxon>
        <taxon>Moraxellaceae</taxon>
        <taxon>Acinetobacter</taxon>
    </lineage>
</organism>
<name>A0A833PFE9_ACIBZ</name>
<proteinExistence type="predicted"/>
<dbReference type="Proteomes" id="UP000490535">
    <property type="component" value="Unassembled WGS sequence"/>
</dbReference>
<gene>
    <name evidence="1" type="ORF">GAK29_02590</name>
</gene>